<comment type="caution">
    <text evidence="1">The sequence shown here is derived from an EMBL/GenBank/DDBJ whole genome shotgun (WGS) entry which is preliminary data.</text>
</comment>
<gene>
    <name evidence="1" type="ORF">O9K51_01487</name>
</gene>
<protein>
    <submittedName>
        <fullName evidence="1">Uncharacterized protein</fullName>
    </submittedName>
</protein>
<keyword evidence="2" id="KW-1185">Reference proteome</keyword>
<reference evidence="1" key="1">
    <citation type="submission" date="2023-01" db="EMBL/GenBank/DDBJ databases">
        <title>The growth and conidiation of Purpureocillium lavendulum are regulated by nitrogen source and histone H3K14 acetylation.</title>
        <authorList>
            <person name="Tang P."/>
            <person name="Han J."/>
            <person name="Zhang C."/>
            <person name="Tang P."/>
            <person name="Qi F."/>
            <person name="Zhang K."/>
            <person name="Liang L."/>
        </authorList>
    </citation>
    <scope>NUCLEOTIDE SEQUENCE</scope>
    <source>
        <strain evidence="1">YMF1.00683</strain>
    </source>
</reference>
<proteinExistence type="predicted"/>
<name>A0AB34G5D3_9HYPO</name>
<sequence length="220" mass="23636">MTAGRTCLPGCPAGSPVRGPCLRCLARDAWRIALCYDLRDLGDTLLEGLFALAVAMEAEAQEDPAAAAASRAVATAAAAVTADVDADAETGADNTHTVETDNTNTDTEECYYEEHAGRVRGALYARMRREFDCMRAGDCVTSWEGGRLANMGLEFGDVVEQMMWACGDGNENGSFPAMSEGDFVITFNKLMGHVGERVLRHRQEFLSMLSLANLNLAVAL</sequence>
<accession>A0AB34G5D3</accession>
<dbReference type="Proteomes" id="UP001163105">
    <property type="component" value="Unassembled WGS sequence"/>
</dbReference>
<evidence type="ECO:0000313" key="1">
    <source>
        <dbReference type="EMBL" id="KAJ6446714.1"/>
    </source>
</evidence>
<evidence type="ECO:0000313" key="2">
    <source>
        <dbReference type="Proteomes" id="UP001163105"/>
    </source>
</evidence>
<organism evidence="1 2">
    <name type="scientific">Purpureocillium lavendulum</name>
    <dbReference type="NCBI Taxonomy" id="1247861"/>
    <lineage>
        <taxon>Eukaryota</taxon>
        <taxon>Fungi</taxon>
        <taxon>Dikarya</taxon>
        <taxon>Ascomycota</taxon>
        <taxon>Pezizomycotina</taxon>
        <taxon>Sordariomycetes</taxon>
        <taxon>Hypocreomycetidae</taxon>
        <taxon>Hypocreales</taxon>
        <taxon>Ophiocordycipitaceae</taxon>
        <taxon>Purpureocillium</taxon>
    </lineage>
</organism>
<dbReference type="EMBL" id="JAQHRD010000001">
    <property type="protein sequence ID" value="KAJ6446714.1"/>
    <property type="molecule type" value="Genomic_DNA"/>
</dbReference>
<dbReference type="AlphaFoldDB" id="A0AB34G5D3"/>